<dbReference type="InterPro" id="IPR005225">
    <property type="entry name" value="Small_GTP-bd"/>
</dbReference>
<feature type="domain" description="EngA-type G" evidence="12">
    <location>
        <begin position="6"/>
        <end position="170"/>
    </location>
</feature>
<dbReference type="InterPro" id="IPR015946">
    <property type="entry name" value="KH_dom-like_a/b"/>
</dbReference>
<gene>
    <name evidence="8 13" type="primary">der</name>
    <name evidence="13" type="ORF">MTBBW1_1130009</name>
</gene>
<dbReference type="EMBL" id="FWEV01000017">
    <property type="protein sequence ID" value="SLM27811.1"/>
    <property type="molecule type" value="Genomic_DNA"/>
</dbReference>
<dbReference type="NCBIfam" id="TIGR00231">
    <property type="entry name" value="small_GTP"/>
    <property type="match status" value="2"/>
</dbReference>
<evidence type="ECO:0000259" key="12">
    <source>
        <dbReference type="PROSITE" id="PS51712"/>
    </source>
</evidence>
<evidence type="ECO:0000256" key="8">
    <source>
        <dbReference type="HAMAP-Rule" id="MF_00195"/>
    </source>
</evidence>
<proteinExistence type="inferred from homology"/>
<keyword evidence="3 8" id="KW-0690">Ribosome biogenesis</keyword>
<evidence type="ECO:0000256" key="7">
    <source>
        <dbReference type="ARBA" id="ARBA00032345"/>
    </source>
</evidence>
<dbReference type="GO" id="GO:0005525">
    <property type="term" value="F:GTP binding"/>
    <property type="evidence" value="ECO:0007669"/>
    <property type="project" value="UniProtKB-UniRule"/>
</dbReference>
<dbReference type="InterPro" id="IPR027417">
    <property type="entry name" value="P-loop_NTPase"/>
</dbReference>
<dbReference type="FunFam" id="3.40.50.300:FF:000057">
    <property type="entry name" value="GTPase Der"/>
    <property type="match status" value="1"/>
</dbReference>
<accession>A0A1W1H5Q2</accession>
<feature type="compositionally biased region" description="Basic residues" evidence="11">
    <location>
        <begin position="466"/>
        <end position="478"/>
    </location>
</feature>
<comment type="subunit">
    <text evidence="8">Associates with the 50S ribosomal subunit.</text>
</comment>
<dbReference type="Pfam" id="PF14714">
    <property type="entry name" value="KH_dom-like"/>
    <property type="match status" value="1"/>
</dbReference>
<organism evidence="13 14">
    <name type="scientific">Desulfamplus magnetovallimortis</name>
    <dbReference type="NCBI Taxonomy" id="1246637"/>
    <lineage>
        <taxon>Bacteria</taxon>
        <taxon>Pseudomonadati</taxon>
        <taxon>Thermodesulfobacteriota</taxon>
        <taxon>Desulfobacteria</taxon>
        <taxon>Desulfobacterales</taxon>
        <taxon>Desulfobacteraceae</taxon>
        <taxon>Desulfamplus</taxon>
    </lineage>
</organism>
<dbReference type="PANTHER" id="PTHR43834">
    <property type="entry name" value="GTPASE DER"/>
    <property type="match status" value="1"/>
</dbReference>
<evidence type="ECO:0000256" key="10">
    <source>
        <dbReference type="RuleBase" id="RU004481"/>
    </source>
</evidence>
<dbReference type="InterPro" id="IPR016484">
    <property type="entry name" value="GTPase_Der"/>
</dbReference>
<protein>
    <recommendedName>
        <fullName evidence="2 8">GTPase Der</fullName>
    </recommendedName>
    <alternativeName>
        <fullName evidence="7 8">GTP-binding protein EngA</fullName>
    </alternativeName>
</protein>
<evidence type="ECO:0000256" key="2">
    <source>
        <dbReference type="ARBA" id="ARBA00020953"/>
    </source>
</evidence>
<feature type="binding site" evidence="8">
    <location>
        <begin position="12"/>
        <end position="19"/>
    </location>
    <ligand>
        <name>GTP</name>
        <dbReference type="ChEBI" id="CHEBI:37565"/>
        <label>1</label>
    </ligand>
</feature>
<feature type="region of interest" description="Disordered" evidence="11">
    <location>
        <begin position="466"/>
        <end position="497"/>
    </location>
</feature>
<dbReference type="PIRSF" id="PIRSF006485">
    <property type="entry name" value="GTP-binding_EngA"/>
    <property type="match status" value="1"/>
</dbReference>
<keyword evidence="14" id="KW-1185">Reference proteome</keyword>
<dbReference type="SUPFAM" id="SSF52540">
    <property type="entry name" value="P-loop containing nucleoside triphosphate hydrolases"/>
    <property type="match status" value="2"/>
</dbReference>
<evidence type="ECO:0000256" key="6">
    <source>
        <dbReference type="ARBA" id="ARBA00023134"/>
    </source>
</evidence>
<dbReference type="Pfam" id="PF01926">
    <property type="entry name" value="MMR_HSR1"/>
    <property type="match status" value="2"/>
</dbReference>
<feature type="binding site" evidence="8">
    <location>
        <begin position="59"/>
        <end position="63"/>
    </location>
    <ligand>
        <name>GTP</name>
        <dbReference type="ChEBI" id="CHEBI:37565"/>
        <label>1</label>
    </ligand>
</feature>
<dbReference type="PROSITE" id="PS51712">
    <property type="entry name" value="G_ENGA"/>
    <property type="match status" value="2"/>
</dbReference>
<dbReference type="FunFam" id="3.30.300.20:FF:000004">
    <property type="entry name" value="GTPase Der"/>
    <property type="match status" value="1"/>
</dbReference>
<evidence type="ECO:0000313" key="13">
    <source>
        <dbReference type="EMBL" id="SLM27811.1"/>
    </source>
</evidence>
<dbReference type="PANTHER" id="PTHR43834:SF6">
    <property type="entry name" value="GTPASE DER"/>
    <property type="match status" value="1"/>
</dbReference>
<dbReference type="GO" id="GO:0043022">
    <property type="term" value="F:ribosome binding"/>
    <property type="evidence" value="ECO:0007669"/>
    <property type="project" value="TreeGrafter"/>
</dbReference>
<comment type="similarity">
    <text evidence="1 8 9 10">Belongs to the TRAFAC class TrmE-Era-EngA-EngB-Septin-like GTPase superfamily. EngA (Der) GTPase family.</text>
</comment>
<feature type="domain" description="EngA-type G" evidence="12">
    <location>
        <begin position="187"/>
        <end position="362"/>
    </location>
</feature>
<evidence type="ECO:0000256" key="9">
    <source>
        <dbReference type="PROSITE-ProRule" id="PRU01049"/>
    </source>
</evidence>
<feature type="binding site" evidence="8">
    <location>
        <begin position="122"/>
        <end position="125"/>
    </location>
    <ligand>
        <name>GTP</name>
        <dbReference type="ChEBI" id="CHEBI:37565"/>
        <label>1</label>
    </ligand>
</feature>
<keyword evidence="4 10" id="KW-0677">Repeat</keyword>
<evidence type="ECO:0000313" key="14">
    <source>
        <dbReference type="Proteomes" id="UP000191931"/>
    </source>
</evidence>
<dbReference type="InterPro" id="IPR031166">
    <property type="entry name" value="G_ENGA"/>
</dbReference>
<feature type="compositionally biased region" description="Basic and acidic residues" evidence="11">
    <location>
        <begin position="479"/>
        <end position="497"/>
    </location>
</feature>
<name>A0A1W1H5Q2_9BACT</name>
<feature type="binding site" evidence="8">
    <location>
        <begin position="305"/>
        <end position="308"/>
    </location>
    <ligand>
        <name>GTP</name>
        <dbReference type="ChEBI" id="CHEBI:37565"/>
        <label>2</label>
    </ligand>
</feature>
<sequence>MLIMKPVVAIVGRPNVGKSTLFNRITRSRDALVDDFPGVTRDRHYADTMWNEKEFTLIDTGGFLLSDDDVFATEIRQHVEIAVDEADVVVLVLDGRSGLSPFDTDLADILRRSEKKVFYLINKVENNSQRHAMPEFYSLGVDKFYSVSAEHGIGISDFMDDLANALPHYDPDKDGNNSGGNQEQKEICIAVAGRPNVGKSSLINRLFGEDRLVVSEKAGTTRDAVELVVEHGGCRFRLIDTAGIRRKGKVKEKIEKFSIIKSLKSLDVCDVTLILIDASEGITDQDITIAGYARDRGCGALFLINKWDLLEQDEKDQKKFMNDLRMKAKFLSYAPAMTISALTGLRTHKIFSMVEKIYDEYSYRINTGLLNRIIEDALFRAEPSLHKGKRLKFYYSTQVAVKPPSIVCFVNYPDAVHFSYKRYLLNQIREMAELEYTPINLYFRERTGKIDFSSKTPNTTANIRYARKKERKNVKRQKERTEQQRRKRIREKDAQKY</sequence>
<dbReference type="CDD" id="cd01894">
    <property type="entry name" value="EngA1"/>
    <property type="match status" value="1"/>
</dbReference>
<evidence type="ECO:0000256" key="3">
    <source>
        <dbReference type="ARBA" id="ARBA00022517"/>
    </source>
</evidence>
<reference evidence="13 14" key="1">
    <citation type="submission" date="2017-03" db="EMBL/GenBank/DDBJ databases">
        <authorList>
            <person name="Afonso C.L."/>
            <person name="Miller P.J."/>
            <person name="Scott M.A."/>
            <person name="Spackman E."/>
            <person name="Goraichik I."/>
            <person name="Dimitrov K.M."/>
            <person name="Suarez D.L."/>
            <person name="Swayne D.E."/>
        </authorList>
    </citation>
    <scope>NUCLEOTIDE SEQUENCE [LARGE SCALE GENOMIC DNA]</scope>
    <source>
        <strain evidence="13">PRJEB14757</strain>
    </source>
</reference>
<dbReference type="CDD" id="cd01895">
    <property type="entry name" value="EngA2"/>
    <property type="match status" value="1"/>
</dbReference>
<dbReference type="Proteomes" id="UP000191931">
    <property type="component" value="Unassembled WGS sequence"/>
</dbReference>
<feature type="binding site" evidence="8">
    <location>
        <begin position="193"/>
        <end position="200"/>
    </location>
    <ligand>
        <name>GTP</name>
        <dbReference type="ChEBI" id="CHEBI:37565"/>
        <label>2</label>
    </ligand>
</feature>
<evidence type="ECO:0000256" key="1">
    <source>
        <dbReference type="ARBA" id="ARBA00008279"/>
    </source>
</evidence>
<dbReference type="InterPro" id="IPR006073">
    <property type="entry name" value="GTP-bd"/>
</dbReference>
<dbReference type="GO" id="GO:0042254">
    <property type="term" value="P:ribosome biogenesis"/>
    <property type="evidence" value="ECO:0007669"/>
    <property type="project" value="UniProtKB-KW"/>
</dbReference>
<dbReference type="Gene3D" id="3.40.50.300">
    <property type="entry name" value="P-loop containing nucleotide triphosphate hydrolases"/>
    <property type="match status" value="2"/>
</dbReference>
<dbReference type="FunFam" id="3.40.50.300:FF:000040">
    <property type="entry name" value="GTPase Der"/>
    <property type="match status" value="1"/>
</dbReference>
<dbReference type="AlphaFoldDB" id="A0A1W1H5Q2"/>
<evidence type="ECO:0000256" key="11">
    <source>
        <dbReference type="SAM" id="MobiDB-lite"/>
    </source>
</evidence>
<keyword evidence="5 8" id="KW-0547">Nucleotide-binding</keyword>
<evidence type="ECO:0000256" key="5">
    <source>
        <dbReference type="ARBA" id="ARBA00022741"/>
    </source>
</evidence>
<dbReference type="InterPro" id="IPR032859">
    <property type="entry name" value="KH_dom-like"/>
</dbReference>
<keyword evidence="6 8" id="KW-0342">GTP-binding</keyword>
<dbReference type="HAMAP" id="MF_00195">
    <property type="entry name" value="GTPase_Der"/>
    <property type="match status" value="1"/>
</dbReference>
<dbReference type="Gene3D" id="3.30.300.20">
    <property type="match status" value="1"/>
</dbReference>
<dbReference type="STRING" id="1246637.MTBBW1_1130009"/>
<comment type="function">
    <text evidence="8 10">GTPase that plays an essential role in the late steps of ribosome biogenesis.</text>
</comment>
<evidence type="ECO:0000256" key="4">
    <source>
        <dbReference type="ARBA" id="ARBA00022737"/>
    </source>
</evidence>
<dbReference type="NCBIfam" id="TIGR03594">
    <property type="entry name" value="GTPase_EngA"/>
    <property type="match status" value="1"/>
</dbReference>
<feature type="binding site" evidence="8">
    <location>
        <begin position="240"/>
        <end position="244"/>
    </location>
    <ligand>
        <name>GTP</name>
        <dbReference type="ChEBI" id="CHEBI:37565"/>
        <label>2</label>
    </ligand>
</feature>